<dbReference type="SUPFAM" id="SSF47413">
    <property type="entry name" value="lambda repressor-like DNA-binding domains"/>
    <property type="match status" value="1"/>
</dbReference>
<dbReference type="PROSITE" id="PS50943">
    <property type="entry name" value="HTH_CROC1"/>
    <property type="match status" value="1"/>
</dbReference>
<keyword evidence="3" id="KW-1185">Reference proteome</keyword>
<feature type="domain" description="HTH cro/C1-type" evidence="1">
    <location>
        <begin position="20"/>
        <end position="73"/>
    </location>
</feature>
<accession>A0ABW3GAD5</accession>
<dbReference type="EMBL" id="JBHTIL010000004">
    <property type="protein sequence ID" value="MFD0927244.1"/>
    <property type="molecule type" value="Genomic_DNA"/>
</dbReference>
<gene>
    <name evidence="2" type="ORF">ACFQ04_16010</name>
</gene>
<dbReference type="Pfam" id="PF13560">
    <property type="entry name" value="HTH_31"/>
    <property type="match status" value="1"/>
</dbReference>
<name>A0ABW3GAD5_9NOCA</name>
<dbReference type="RefSeq" id="WP_253649069.1">
    <property type="nucleotide sequence ID" value="NZ_BAAAMO010000005.1"/>
</dbReference>
<dbReference type="InterPro" id="IPR001387">
    <property type="entry name" value="Cro/C1-type_HTH"/>
</dbReference>
<dbReference type="CDD" id="cd00093">
    <property type="entry name" value="HTH_XRE"/>
    <property type="match status" value="1"/>
</dbReference>
<evidence type="ECO:0000313" key="3">
    <source>
        <dbReference type="Proteomes" id="UP001597068"/>
    </source>
</evidence>
<reference evidence="3" key="1">
    <citation type="journal article" date="2019" name="Int. J. Syst. Evol. Microbiol.">
        <title>The Global Catalogue of Microorganisms (GCM) 10K type strain sequencing project: providing services to taxonomists for standard genome sequencing and annotation.</title>
        <authorList>
            <consortium name="The Broad Institute Genomics Platform"/>
            <consortium name="The Broad Institute Genome Sequencing Center for Infectious Disease"/>
            <person name="Wu L."/>
            <person name="Ma J."/>
        </authorList>
    </citation>
    <scope>NUCLEOTIDE SEQUENCE [LARGE SCALE GENOMIC DNA]</scope>
    <source>
        <strain evidence="3">CCUG 50873</strain>
    </source>
</reference>
<dbReference type="Proteomes" id="UP001597068">
    <property type="component" value="Unassembled WGS sequence"/>
</dbReference>
<evidence type="ECO:0000259" key="1">
    <source>
        <dbReference type="PROSITE" id="PS50943"/>
    </source>
</evidence>
<proteinExistence type="predicted"/>
<protein>
    <submittedName>
        <fullName evidence="2">Helix-turn-helix domain-containing protein</fullName>
    </submittedName>
</protein>
<comment type="caution">
    <text evidence="2">The sequence shown here is derived from an EMBL/GenBank/DDBJ whole genome shotgun (WGS) entry which is preliminary data.</text>
</comment>
<dbReference type="Gene3D" id="1.10.260.40">
    <property type="entry name" value="lambda repressor-like DNA-binding domains"/>
    <property type="match status" value="1"/>
</dbReference>
<dbReference type="InterPro" id="IPR010982">
    <property type="entry name" value="Lambda_DNA-bd_dom_sf"/>
</dbReference>
<sequence length="90" mass="9737">MTTARTGRASAVEIQGFACRVIREARGRKTAELADALGVDRSYITKIETGHSRRVSAEFYSALLAQLQIVDYRALLANPNATATAEQVPA</sequence>
<evidence type="ECO:0000313" key="2">
    <source>
        <dbReference type="EMBL" id="MFD0927244.1"/>
    </source>
</evidence>
<organism evidence="2 3">
    <name type="scientific">Williamsia deligens</name>
    <dbReference type="NCBI Taxonomy" id="321325"/>
    <lineage>
        <taxon>Bacteria</taxon>
        <taxon>Bacillati</taxon>
        <taxon>Actinomycetota</taxon>
        <taxon>Actinomycetes</taxon>
        <taxon>Mycobacteriales</taxon>
        <taxon>Nocardiaceae</taxon>
        <taxon>Williamsia</taxon>
    </lineage>
</organism>